<evidence type="ECO:0000313" key="1">
    <source>
        <dbReference type="EMBL" id="MCV2864705.1"/>
    </source>
</evidence>
<evidence type="ECO:0000313" key="2">
    <source>
        <dbReference type="Proteomes" id="UP001652503"/>
    </source>
</evidence>
<proteinExistence type="predicted"/>
<dbReference type="EMBL" id="JAOWLA010000006">
    <property type="protein sequence ID" value="MCV2864705.1"/>
    <property type="molecule type" value="Genomic_DNA"/>
</dbReference>
<dbReference type="RefSeq" id="WP_263721220.1">
    <property type="nucleotide sequence ID" value="NZ_JAOWLA010000006.1"/>
</dbReference>
<accession>A0ABT2Z0N7</accession>
<comment type="caution">
    <text evidence="1">The sequence shown here is derived from an EMBL/GenBank/DDBJ whole genome shotgun (WGS) entry which is preliminary data.</text>
</comment>
<protein>
    <submittedName>
        <fullName evidence="1">Uncharacterized protein</fullName>
    </submittedName>
</protein>
<dbReference type="Proteomes" id="UP001652503">
    <property type="component" value="Unassembled WGS sequence"/>
</dbReference>
<organism evidence="1 2">
    <name type="scientific">Albidovulum sediminicola</name>
    <dbReference type="NCBI Taxonomy" id="2984331"/>
    <lineage>
        <taxon>Bacteria</taxon>
        <taxon>Pseudomonadati</taxon>
        <taxon>Pseudomonadota</taxon>
        <taxon>Alphaproteobacteria</taxon>
        <taxon>Rhodobacterales</taxon>
        <taxon>Paracoccaceae</taxon>
        <taxon>Albidovulum</taxon>
    </lineage>
</organism>
<sequence>MSDPILRKEISSHAAIIARAHQLRAEAVGDMTARAVRAAARAFSRLLLRRGALVAR</sequence>
<name>A0ABT2Z0N7_9RHOB</name>
<reference evidence="1 2" key="1">
    <citation type="submission" date="2022-10" db="EMBL/GenBank/DDBJ databases">
        <title>Defluviimonas sp. nov., isolated from ocean surface water.</title>
        <authorList>
            <person name="He W."/>
            <person name="Wang L."/>
            <person name="Zhang D.-F."/>
        </authorList>
    </citation>
    <scope>NUCLEOTIDE SEQUENCE [LARGE SCALE GENOMIC DNA]</scope>
    <source>
        <strain evidence="1 2">WL0075</strain>
    </source>
</reference>
<gene>
    <name evidence="1" type="ORF">OE647_08135</name>
</gene>
<keyword evidence="2" id="KW-1185">Reference proteome</keyword>